<dbReference type="Proteomes" id="UP001156484">
    <property type="component" value="Chromosome"/>
</dbReference>
<evidence type="ECO:0000313" key="2">
    <source>
        <dbReference type="Proteomes" id="UP001156484"/>
    </source>
</evidence>
<accession>A0ACD4DDP2</accession>
<organism evidence="1 2">
    <name type="scientific">Rhodococcus sacchari</name>
    <dbReference type="NCBI Taxonomy" id="2962047"/>
    <lineage>
        <taxon>Bacteria</taxon>
        <taxon>Bacillati</taxon>
        <taxon>Actinomycetota</taxon>
        <taxon>Actinomycetes</taxon>
        <taxon>Mycobacteriales</taxon>
        <taxon>Nocardiaceae</taxon>
        <taxon>Rhodococcus</taxon>
    </lineage>
</organism>
<keyword evidence="2" id="KW-1185">Reference proteome</keyword>
<name>A0ACD4DDP2_9NOCA</name>
<evidence type="ECO:0000313" key="1">
    <source>
        <dbReference type="EMBL" id="UYP18197.1"/>
    </source>
</evidence>
<proteinExistence type="predicted"/>
<sequence>MKTPKITRVGPGDGEPRVVRQVRGGPTLVEGPVRIECDDGTAVESDRFVVAVCRCRRSAIHPLCDTSHRALRKD</sequence>
<gene>
    <name evidence="1" type="ORF">OED52_16250</name>
</gene>
<reference evidence="1" key="1">
    <citation type="submission" date="2022-10" db="EMBL/GenBank/DDBJ databases">
        <title>Rhodococcus ferula Z13 complete genome.</title>
        <authorList>
            <person name="Long X."/>
            <person name="Zang M."/>
        </authorList>
    </citation>
    <scope>NUCLEOTIDE SEQUENCE</scope>
    <source>
        <strain evidence="1">Z13</strain>
    </source>
</reference>
<dbReference type="EMBL" id="CP107551">
    <property type="protein sequence ID" value="UYP18197.1"/>
    <property type="molecule type" value="Genomic_DNA"/>
</dbReference>
<protein>
    <submittedName>
        <fullName evidence="1">CDGSH iron-sulfur domain-containing protein</fullName>
    </submittedName>
</protein>